<name>A0A391NUQ2_9EUKA</name>
<dbReference type="Proteomes" id="UP000265618">
    <property type="component" value="Unassembled WGS sequence"/>
</dbReference>
<organism evidence="2 3">
    <name type="scientific">Kipferlia bialata</name>
    <dbReference type="NCBI Taxonomy" id="797122"/>
    <lineage>
        <taxon>Eukaryota</taxon>
        <taxon>Metamonada</taxon>
        <taxon>Carpediemonas-like organisms</taxon>
        <taxon>Kipferlia</taxon>
    </lineage>
</organism>
<feature type="region of interest" description="Disordered" evidence="1">
    <location>
        <begin position="1"/>
        <end position="38"/>
    </location>
</feature>
<evidence type="ECO:0000256" key="1">
    <source>
        <dbReference type="SAM" id="MobiDB-lite"/>
    </source>
</evidence>
<evidence type="ECO:0000313" key="2">
    <source>
        <dbReference type="EMBL" id="GCA64924.1"/>
    </source>
</evidence>
<accession>A0A391NUQ2</accession>
<dbReference type="EMBL" id="BDIP01009054">
    <property type="protein sequence ID" value="GCA64924.1"/>
    <property type="molecule type" value="Genomic_DNA"/>
</dbReference>
<dbReference type="AlphaFoldDB" id="A0A391NUQ2"/>
<evidence type="ECO:0000313" key="3">
    <source>
        <dbReference type="Proteomes" id="UP000265618"/>
    </source>
</evidence>
<gene>
    <name evidence="2" type="ORF">KIPB_015746</name>
</gene>
<comment type="caution">
    <text evidence="2">The sequence shown here is derived from an EMBL/GenBank/DDBJ whole genome shotgun (WGS) entry which is preliminary data.</text>
</comment>
<feature type="non-terminal residue" evidence="2">
    <location>
        <position position="38"/>
    </location>
</feature>
<feature type="compositionally biased region" description="Basic and acidic residues" evidence="1">
    <location>
        <begin position="1"/>
        <end position="13"/>
    </location>
</feature>
<proteinExistence type="predicted"/>
<protein>
    <submittedName>
        <fullName evidence="2">Uncharacterized protein</fullName>
    </submittedName>
</protein>
<reference evidence="2 3" key="1">
    <citation type="journal article" date="2018" name="PLoS ONE">
        <title>The draft genome of Kipferlia bialata reveals reductive genome evolution in fornicate parasites.</title>
        <authorList>
            <person name="Tanifuji G."/>
            <person name="Takabayashi S."/>
            <person name="Kume K."/>
            <person name="Takagi M."/>
            <person name="Nakayama T."/>
            <person name="Kamikawa R."/>
            <person name="Inagaki Y."/>
            <person name="Hashimoto T."/>
        </authorList>
    </citation>
    <scope>NUCLEOTIDE SEQUENCE [LARGE SCALE GENOMIC DNA]</scope>
    <source>
        <strain evidence="2">NY0173</strain>
    </source>
</reference>
<keyword evidence="3" id="KW-1185">Reference proteome</keyword>
<sequence length="38" mass="4344">GAKDVKKAPERARDKYKRMHSTLEAMDAETEALKRKAL</sequence>
<feature type="non-terminal residue" evidence="2">
    <location>
        <position position="1"/>
    </location>
</feature>